<reference evidence="1" key="1">
    <citation type="submission" date="2022-01" db="EMBL/GenBank/DDBJ databases">
        <title>Genome Sequence Resource for Two Populations of Ditylenchus destructor, the Migratory Endoparasitic Phytonematode.</title>
        <authorList>
            <person name="Zhang H."/>
            <person name="Lin R."/>
            <person name="Xie B."/>
        </authorList>
    </citation>
    <scope>NUCLEOTIDE SEQUENCE</scope>
    <source>
        <strain evidence="1">BazhouSP</strain>
    </source>
</reference>
<keyword evidence="2" id="KW-1185">Reference proteome</keyword>
<protein>
    <submittedName>
        <fullName evidence="1">Uncharacterized protein</fullName>
    </submittedName>
</protein>
<dbReference type="AlphaFoldDB" id="A0AAD4R610"/>
<evidence type="ECO:0000313" key="1">
    <source>
        <dbReference type="EMBL" id="KAI1712509.1"/>
    </source>
</evidence>
<organism evidence="1 2">
    <name type="scientific">Ditylenchus destructor</name>
    <dbReference type="NCBI Taxonomy" id="166010"/>
    <lineage>
        <taxon>Eukaryota</taxon>
        <taxon>Metazoa</taxon>
        <taxon>Ecdysozoa</taxon>
        <taxon>Nematoda</taxon>
        <taxon>Chromadorea</taxon>
        <taxon>Rhabditida</taxon>
        <taxon>Tylenchina</taxon>
        <taxon>Tylenchomorpha</taxon>
        <taxon>Sphaerularioidea</taxon>
        <taxon>Anguinidae</taxon>
        <taxon>Anguininae</taxon>
        <taxon>Ditylenchus</taxon>
    </lineage>
</organism>
<accession>A0AAD4R610</accession>
<evidence type="ECO:0000313" key="2">
    <source>
        <dbReference type="Proteomes" id="UP001201812"/>
    </source>
</evidence>
<dbReference type="EMBL" id="JAKKPZ010000018">
    <property type="protein sequence ID" value="KAI1712509.1"/>
    <property type="molecule type" value="Genomic_DNA"/>
</dbReference>
<proteinExistence type="predicted"/>
<dbReference type="Proteomes" id="UP001201812">
    <property type="component" value="Unassembled WGS sequence"/>
</dbReference>
<comment type="caution">
    <text evidence="1">The sequence shown here is derived from an EMBL/GenBank/DDBJ whole genome shotgun (WGS) entry which is preliminary data.</text>
</comment>
<sequence>MYYILQPISLLKTTPLFQSKRSAVCSQAQPVSNRHTTVNWNQITAARHKLFAVHTSVSMEHPVSLKTLPNSMNDHNKQ</sequence>
<name>A0AAD4R610_9BILA</name>
<gene>
    <name evidence="1" type="ORF">DdX_09598</name>
</gene>